<gene>
    <name evidence="1" type="ORF">H3Z83_12595</name>
</gene>
<dbReference type="AlphaFoldDB" id="A0A839ASN4"/>
<dbReference type="RefSeq" id="WP_182125848.1">
    <property type="nucleotide sequence ID" value="NZ_JACGLS010000008.1"/>
</dbReference>
<reference evidence="1 2" key="1">
    <citation type="submission" date="2020-07" db="EMBL/GenBank/DDBJ databases">
        <title>Bacterium isolated from marine sediment.</title>
        <authorList>
            <person name="Shang D."/>
            <person name="Du Z.-J."/>
        </authorList>
    </citation>
    <scope>NUCLEOTIDE SEQUENCE [LARGE SCALE GENOMIC DNA]</scope>
    <source>
        <strain evidence="1 2">S7007</strain>
    </source>
</reference>
<proteinExistence type="predicted"/>
<name>A0A839ASN4_9FLAO</name>
<sequence length="206" mass="23951">MKKNISLLLLSIFFFTKLYGQNAYKKEQSYYGIDVEAKYFAPVKIYLANDSIINGYGSLHGTNMTSIKFTKDPGSNKYANTWAIYPTEEIFKVELGSSDKKVVLHTLQMPKIHGFVALEYKNNSVSLYSHLAVYGKIYVIKKHNEAESHFLWLHPKKKKKSIRKKYAKIFSDCNDLKEKMINGEYKNTYEDLIMLLDYYDNCSKTN</sequence>
<organism evidence="1 2">
    <name type="scientific">Tenacibaculum pelagium</name>
    <dbReference type="NCBI Taxonomy" id="2759527"/>
    <lineage>
        <taxon>Bacteria</taxon>
        <taxon>Pseudomonadati</taxon>
        <taxon>Bacteroidota</taxon>
        <taxon>Flavobacteriia</taxon>
        <taxon>Flavobacteriales</taxon>
        <taxon>Flavobacteriaceae</taxon>
        <taxon>Tenacibaculum</taxon>
    </lineage>
</organism>
<evidence type="ECO:0000313" key="1">
    <source>
        <dbReference type="EMBL" id="MBA6157348.1"/>
    </source>
</evidence>
<accession>A0A839ASN4</accession>
<dbReference type="Proteomes" id="UP000563906">
    <property type="component" value="Unassembled WGS sequence"/>
</dbReference>
<dbReference type="EMBL" id="JACGLS010000008">
    <property type="protein sequence ID" value="MBA6157348.1"/>
    <property type="molecule type" value="Genomic_DNA"/>
</dbReference>
<protein>
    <submittedName>
        <fullName evidence="1">Uncharacterized protein</fullName>
    </submittedName>
</protein>
<keyword evidence="2" id="KW-1185">Reference proteome</keyword>
<evidence type="ECO:0000313" key="2">
    <source>
        <dbReference type="Proteomes" id="UP000563906"/>
    </source>
</evidence>
<comment type="caution">
    <text evidence="1">The sequence shown here is derived from an EMBL/GenBank/DDBJ whole genome shotgun (WGS) entry which is preliminary data.</text>
</comment>